<dbReference type="Proteomes" id="UP001457282">
    <property type="component" value="Unassembled WGS sequence"/>
</dbReference>
<dbReference type="EMBL" id="JBEDUW010000006">
    <property type="protein sequence ID" value="KAK9922790.1"/>
    <property type="molecule type" value="Genomic_DNA"/>
</dbReference>
<keyword evidence="2" id="KW-1185">Reference proteome</keyword>
<sequence>MVATEVPQVPSKRNSLVGDLINRFISGRSAVSVVQLSRSVPSPACSPPSPRVRGSYRYGVCNHSEITGKCKGRAPLKSRCNCRGSGVTVELVG</sequence>
<name>A0AAW1WCZ5_RUBAR</name>
<reference evidence="1 2" key="1">
    <citation type="journal article" date="2023" name="G3 (Bethesda)">
        <title>A chromosome-length genome assembly and annotation of blackberry (Rubus argutus, cv. 'Hillquist').</title>
        <authorList>
            <person name="Bruna T."/>
            <person name="Aryal R."/>
            <person name="Dudchenko O."/>
            <person name="Sargent D.J."/>
            <person name="Mead D."/>
            <person name="Buti M."/>
            <person name="Cavallini A."/>
            <person name="Hytonen T."/>
            <person name="Andres J."/>
            <person name="Pham M."/>
            <person name="Weisz D."/>
            <person name="Mascagni F."/>
            <person name="Usai G."/>
            <person name="Natali L."/>
            <person name="Bassil N."/>
            <person name="Fernandez G.E."/>
            <person name="Lomsadze A."/>
            <person name="Armour M."/>
            <person name="Olukolu B."/>
            <person name="Poorten T."/>
            <person name="Britton C."/>
            <person name="Davik J."/>
            <person name="Ashrafi H."/>
            <person name="Aiden E.L."/>
            <person name="Borodovsky M."/>
            <person name="Worthington M."/>
        </authorList>
    </citation>
    <scope>NUCLEOTIDE SEQUENCE [LARGE SCALE GENOMIC DNA]</scope>
    <source>
        <strain evidence="1">PI 553951</strain>
    </source>
</reference>
<proteinExistence type="predicted"/>
<accession>A0AAW1WCZ5</accession>
<dbReference type="AlphaFoldDB" id="A0AAW1WCZ5"/>
<organism evidence="1 2">
    <name type="scientific">Rubus argutus</name>
    <name type="common">Southern blackberry</name>
    <dbReference type="NCBI Taxonomy" id="59490"/>
    <lineage>
        <taxon>Eukaryota</taxon>
        <taxon>Viridiplantae</taxon>
        <taxon>Streptophyta</taxon>
        <taxon>Embryophyta</taxon>
        <taxon>Tracheophyta</taxon>
        <taxon>Spermatophyta</taxon>
        <taxon>Magnoliopsida</taxon>
        <taxon>eudicotyledons</taxon>
        <taxon>Gunneridae</taxon>
        <taxon>Pentapetalae</taxon>
        <taxon>rosids</taxon>
        <taxon>fabids</taxon>
        <taxon>Rosales</taxon>
        <taxon>Rosaceae</taxon>
        <taxon>Rosoideae</taxon>
        <taxon>Rosoideae incertae sedis</taxon>
        <taxon>Rubus</taxon>
    </lineage>
</organism>
<gene>
    <name evidence="1" type="ORF">M0R45_031237</name>
</gene>
<protein>
    <submittedName>
        <fullName evidence="1">Uncharacterized protein</fullName>
    </submittedName>
</protein>
<evidence type="ECO:0000313" key="2">
    <source>
        <dbReference type="Proteomes" id="UP001457282"/>
    </source>
</evidence>
<comment type="caution">
    <text evidence="1">The sequence shown here is derived from an EMBL/GenBank/DDBJ whole genome shotgun (WGS) entry which is preliminary data.</text>
</comment>
<evidence type="ECO:0000313" key="1">
    <source>
        <dbReference type="EMBL" id="KAK9922790.1"/>
    </source>
</evidence>